<dbReference type="CDD" id="cd02869">
    <property type="entry name" value="PseudoU_synth_RluA_like"/>
    <property type="match status" value="1"/>
</dbReference>
<name>A0ABW5TT77_9SPHI</name>
<evidence type="ECO:0000313" key="4">
    <source>
        <dbReference type="EMBL" id="MFD2732477.1"/>
    </source>
</evidence>
<protein>
    <submittedName>
        <fullName evidence="4">RluA family pseudouridine synthase</fullName>
        <ecNumber evidence="4">5.4.99.-</ecNumber>
    </submittedName>
</protein>
<sequence length="242" mass="28195">MKNELSDKEFYKITDKDILYEDNHLIAVYKKAGWIVQVDDTNDPSLDEMVKTYIAEKYNKPNGAFLGVVHRLDRPVSGVILFAKTSKALDRINKMFKERDMHKTYWAVVRQRPNEMEGNLVHYLIKNPKKNITTPYNTEIKGSQRAELNFKVLGYQNEYYLIEVDPITGRPHQIRVQLSTLGSPIVGDNKYGYPRGSRKKSIALHALRLQFIHPIKKEPVNIFAPLPRDGFWEKFDNFLPKK</sequence>
<dbReference type="SUPFAM" id="SSF55120">
    <property type="entry name" value="Pseudouridine synthase"/>
    <property type="match status" value="1"/>
</dbReference>
<evidence type="ECO:0000259" key="3">
    <source>
        <dbReference type="Pfam" id="PF00849"/>
    </source>
</evidence>
<feature type="domain" description="Pseudouridine synthase RsuA/RluA-like" evidence="3">
    <location>
        <begin position="24"/>
        <end position="179"/>
    </location>
</feature>
<comment type="caution">
    <text evidence="4">The sequence shown here is derived from an EMBL/GenBank/DDBJ whole genome shotgun (WGS) entry which is preliminary data.</text>
</comment>
<dbReference type="Pfam" id="PF00849">
    <property type="entry name" value="PseudoU_synth_2"/>
    <property type="match status" value="1"/>
</dbReference>
<proteinExistence type="inferred from homology"/>
<dbReference type="Gene3D" id="3.30.2350.10">
    <property type="entry name" value="Pseudouridine synthase"/>
    <property type="match status" value="1"/>
</dbReference>
<dbReference type="InterPro" id="IPR006145">
    <property type="entry name" value="PsdUridine_synth_RsuA/RluA"/>
</dbReference>
<dbReference type="InterPro" id="IPR020103">
    <property type="entry name" value="PsdUridine_synth_cat_dom_sf"/>
</dbReference>
<gene>
    <name evidence="4" type="ORF">ACFSSE_12270</name>
</gene>
<dbReference type="PANTHER" id="PTHR21600:SF83">
    <property type="entry name" value="PSEUDOURIDYLATE SYNTHASE RPUSD4, MITOCHONDRIAL"/>
    <property type="match status" value="1"/>
</dbReference>
<dbReference type="EC" id="5.4.99.-" evidence="4"/>
<accession>A0ABW5TT77</accession>
<dbReference type="RefSeq" id="WP_379040229.1">
    <property type="nucleotide sequence ID" value="NZ_JBHSKW010000001.1"/>
</dbReference>
<comment type="similarity">
    <text evidence="1">Belongs to the pseudouridine synthase RluA family.</text>
</comment>
<reference evidence="5" key="1">
    <citation type="journal article" date="2019" name="Int. J. Syst. Evol. Microbiol.">
        <title>The Global Catalogue of Microorganisms (GCM) 10K type strain sequencing project: providing services to taxonomists for standard genome sequencing and annotation.</title>
        <authorList>
            <consortium name="The Broad Institute Genomics Platform"/>
            <consortium name="The Broad Institute Genome Sequencing Center for Infectious Disease"/>
            <person name="Wu L."/>
            <person name="Ma J."/>
        </authorList>
    </citation>
    <scope>NUCLEOTIDE SEQUENCE [LARGE SCALE GENOMIC DNA]</scope>
    <source>
        <strain evidence="5">KCTC 42456</strain>
    </source>
</reference>
<organism evidence="4 5">
    <name type="scientific">Pedobacter alpinus</name>
    <dbReference type="NCBI Taxonomy" id="1590643"/>
    <lineage>
        <taxon>Bacteria</taxon>
        <taxon>Pseudomonadati</taxon>
        <taxon>Bacteroidota</taxon>
        <taxon>Sphingobacteriia</taxon>
        <taxon>Sphingobacteriales</taxon>
        <taxon>Sphingobacteriaceae</taxon>
        <taxon>Pedobacter</taxon>
    </lineage>
</organism>
<dbReference type="PROSITE" id="PS01129">
    <property type="entry name" value="PSI_RLU"/>
    <property type="match status" value="1"/>
</dbReference>
<dbReference type="InterPro" id="IPR050188">
    <property type="entry name" value="RluA_PseudoU_synthase"/>
</dbReference>
<dbReference type="PANTHER" id="PTHR21600">
    <property type="entry name" value="MITOCHONDRIAL RNA PSEUDOURIDINE SYNTHASE"/>
    <property type="match status" value="1"/>
</dbReference>
<keyword evidence="5" id="KW-1185">Reference proteome</keyword>
<evidence type="ECO:0000256" key="1">
    <source>
        <dbReference type="ARBA" id="ARBA00010876"/>
    </source>
</evidence>
<dbReference type="GO" id="GO:0016853">
    <property type="term" value="F:isomerase activity"/>
    <property type="evidence" value="ECO:0007669"/>
    <property type="project" value="UniProtKB-KW"/>
</dbReference>
<keyword evidence="2 4" id="KW-0413">Isomerase</keyword>
<evidence type="ECO:0000256" key="2">
    <source>
        <dbReference type="ARBA" id="ARBA00023235"/>
    </source>
</evidence>
<dbReference type="Proteomes" id="UP001597546">
    <property type="component" value="Unassembled WGS sequence"/>
</dbReference>
<evidence type="ECO:0000313" key="5">
    <source>
        <dbReference type="Proteomes" id="UP001597546"/>
    </source>
</evidence>
<dbReference type="InterPro" id="IPR006224">
    <property type="entry name" value="PsdUridine_synth_RluA-like_CS"/>
</dbReference>
<dbReference type="EMBL" id="JBHULV010000044">
    <property type="protein sequence ID" value="MFD2732477.1"/>
    <property type="molecule type" value="Genomic_DNA"/>
</dbReference>